<dbReference type="Proteomes" id="UP000648801">
    <property type="component" value="Unassembled WGS sequence"/>
</dbReference>
<comment type="subcellular location">
    <subcellularLocation>
        <location evidence="1 6">Cytoplasm</location>
    </subcellularLocation>
</comment>
<feature type="domain" description="Ribosome recycling factor" evidence="8">
    <location>
        <begin position="33"/>
        <end position="192"/>
    </location>
</feature>
<dbReference type="RefSeq" id="WP_188759554.1">
    <property type="nucleotide sequence ID" value="NZ_BMJB01000001.1"/>
</dbReference>
<dbReference type="AlphaFoldDB" id="A0A916W767"/>
<comment type="caution">
    <text evidence="9">The sequence shown here is derived from an EMBL/GenBank/DDBJ whole genome shotgun (WGS) entry which is preliminary data.</text>
</comment>
<keyword evidence="7" id="KW-0175">Coiled coil</keyword>
<dbReference type="SUPFAM" id="SSF55194">
    <property type="entry name" value="Ribosome recycling factor, RRF"/>
    <property type="match status" value="1"/>
</dbReference>
<evidence type="ECO:0000256" key="2">
    <source>
        <dbReference type="ARBA" id="ARBA00005912"/>
    </source>
</evidence>
<name>A0A916W767_9BACT</name>
<sequence length="194" mass="21965">MASAMANIEALKGTHRELKTRMEKSVEDFRSYLLSARTGRANVHMLDHVRVDYYGTDTPVAQMGQVSTPEPTMILVQPYDMSMIGAIEKAIRTSGNGLNPMSDGKVVRVPVPPMTEERRKEVVKQLNKTLEDHKTAVRNIRRDGNEQIKKAAKDKLISADDEKRANEEVQQLTDAEIKRIEELFKAKEKEIMTV</sequence>
<keyword evidence="10" id="KW-1185">Reference proteome</keyword>
<keyword evidence="4 6" id="KW-0648">Protein biosynthesis</keyword>
<feature type="coiled-coil region" evidence="7">
    <location>
        <begin position="1"/>
        <end position="28"/>
    </location>
</feature>
<dbReference type="NCBIfam" id="TIGR00496">
    <property type="entry name" value="frr"/>
    <property type="match status" value="1"/>
</dbReference>
<protein>
    <recommendedName>
        <fullName evidence="6">Ribosome-recycling factor</fullName>
        <shortName evidence="6">RRF</shortName>
    </recommendedName>
    <alternativeName>
        <fullName evidence="6">Ribosome-releasing factor</fullName>
    </alternativeName>
</protein>
<dbReference type="PANTHER" id="PTHR20982:SF3">
    <property type="entry name" value="MITOCHONDRIAL RIBOSOME RECYCLING FACTOR PSEUDO 1"/>
    <property type="match status" value="1"/>
</dbReference>
<evidence type="ECO:0000256" key="5">
    <source>
        <dbReference type="ARBA" id="ARBA00025050"/>
    </source>
</evidence>
<dbReference type="GO" id="GO:0043023">
    <property type="term" value="F:ribosomal large subunit binding"/>
    <property type="evidence" value="ECO:0007669"/>
    <property type="project" value="TreeGrafter"/>
</dbReference>
<gene>
    <name evidence="6 9" type="primary">frr</name>
    <name evidence="9" type="ORF">GCM10011507_24860</name>
</gene>
<proteinExistence type="inferred from homology"/>
<dbReference type="PANTHER" id="PTHR20982">
    <property type="entry name" value="RIBOSOME RECYCLING FACTOR"/>
    <property type="match status" value="1"/>
</dbReference>
<dbReference type="Gene3D" id="1.10.132.20">
    <property type="entry name" value="Ribosome-recycling factor"/>
    <property type="match status" value="1"/>
</dbReference>
<dbReference type="FunFam" id="3.30.1360.40:FF:000001">
    <property type="entry name" value="Ribosome-recycling factor"/>
    <property type="match status" value="1"/>
</dbReference>
<dbReference type="Pfam" id="PF01765">
    <property type="entry name" value="RRF"/>
    <property type="match status" value="1"/>
</dbReference>
<keyword evidence="3 6" id="KW-0963">Cytoplasm</keyword>
<evidence type="ECO:0000313" key="9">
    <source>
        <dbReference type="EMBL" id="GGA72271.1"/>
    </source>
</evidence>
<dbReference type="InterPro" id="IPR023584">
    <property type="entry name" value="Ribosome_recyc_fac_dom"/>
</dbReference>
<reference evidence="9" key="1">
    <citation type="journal article" date="2014" name="Int. J. Syst. Evol. Microbiol.">
        <title>Complete genome sequence of Corynebacterium casei LMG S-19264T (=DSM 44701T), isolated from a smear-ripened cheese.</title>
        <authorList>
            <consortium name="US DOE Joint Genome Institute (JGI-PGF)"/>
            <person name="Walter F."/>
            <person name="Albersmeier A."/>
            <person name="Kalinowski J."/>
            <person name="Ruckert C."/>
        </authorList>
    </citation>
    <scope>NUCLEOTIDE SEQUENCE</scope>
    <source>
        <strain evidence="9">CGMCC 1.15447</strain>
    </source>
</reference>
<reference evidence="9" key="2">
    <citation type="submission" date="2020-09" db="EMBL/GenBank/DDBJ databases">
        <authorList>
            <person name="Sun Q."/>
            <person name="Zhou Y."/>
        </authorList>
    </citation>
    <scope>NUCLEOTIDE SEQUENCE</scope>
    <source>
        <strain evidence="9">CGMCC 1.15447</strain>
    </source>
</reference>
<dbReference type="GO" id="GO:0006415">
    <property type="term" value="P:translational termination"/>
    <property type="evidence" value="ECO:0007669"/>
    <property type="project" value="UniProtKB-UniRule"/>
</dbReference>
<dbReference type="HAMAP" id="MF_00040">
    <property type="entry name" value="RRF"/>
    <property type="match status" value="1"/>
</dbReference>
<dbReference type="FunFam" id="1.10.132.20:FF:000001">
    <property type="entry name" value="Ribosome-recycling factor"/>
    <property type="match status" value="1"/>
</dbReference>
<evidence type="ECO:0000256" key="1">
    <source>
        <dbReference type="ARBA" id="ARBA00004496"/>
    </source>
</evidence>
<comment type="function">
    <text evidence="5 6">Responsible for the release of ribosomes from messenger RNA at the termination of protein biosynthesis. May increase the efficiency of translation by recycling ribosomes from one round of translation to another.</text>
</comment>
<evidence type="ECO:0000256" key="7">
    <source>
        <dbReference type="SAM" id="Coils"/>
    </source>
</evidence>
<organism evidence="9 10">
    <name type="scientific">Edaphobacter acidisoli</name>
    <dbReference type="NCBI Taxonomy" id="2040573"/>
    <lineage>
        <taxon>Bacteria</taxon>
        <taxon>Pseudomonadati</taxon>
        <taxon>Acidobacteriota</taxon>
        <taxon>Terriglobia</taxon>
        <taxon>Terriglobales</taxon>
        <taxon>Acidobacteriaceae</taxon>
        <taxon>Edaphobacter</taxon>
    </lineage>
</organism>
<dbReference type="EMBL" id="BMJB01000001">
    <property type="protein sequence ID" value="GGA72271.1"/>
    <property type="molecule type" value="Genomic_DNA"/>
</dbReference>
<accession>A0A916W767</accession>
<comment type="similarity">
    <text evidence="2 6">Belongs to the RRF family.</text>
</comment>
<evidence type="ECO:0000256" key="3">
    <source>
        <dbReference type="ARBA" id="ARBA00022490"/>
    </source>
</evidence>
<dbReference type="InterPro" id="IPR036191">
    <property type="entry name" value="RRF_sf"/>
</dbReference>
<evidence type="ECO:0000313" key="10">
    <source>
        <dbReference type="Proteomes" id="UP000648801"/>
    </source>
</evidence>
<evidence type="ECO:0000259" key="8">
    <source>
        <dbReference type="Pfam" id="PF01765"/>
    </source>
</evidence>
<dbReference type="Gene3D" id="3.30.1360.40">
    <property type="match status" value="1"/>
</dbReference>
<evidence type="ECO:0000256" key="4">
    <source>
        <dbReference type="ARBA" id="ARBA00022917"/>
    </source>
</evidence>
<dbReference type="GO" id="GO:0005737">
    <property type="term" value="C:cytoplasm"/>
    <property type="evidence" value="ECO:0007669"/>
    <property type="project" value="UniProtKB-SubCell"/>
</dbReference>
<dbReference type="InterPro" id="IPR002661">
    <property type="entry name" value="Ribosome_recyc_fac"/>
</dbReference>
<evidence type="ECO:0000256" key="6">
    <source>
        <dbReference type="HAMAP-Rule" id="MF_00040"/>
    </source>
</evidence>
<dbReference type="CDD" id="cd00520">
    <property type="entry name" value="RRF"/>
    <property type="match status" value="1"/>
</dbReference>